<evidence type="ECO:0000313" key="1">
    <source>
        <dbReference type="EMBL" id="EEC51108.1"/>
    </source>
</evidence>
<dbReference type="InterPro" id="IPR014718">
    <property type="entry name" value="GH-type_carb-bd"/>
</dbReference>
<evidence type="ECO:0000313" key="2">
    <source>
        <dbReference type="Proteomes" id="UP000000759"/>
    </source>
</evidence>
<protein>
    <submittedName>
        <fullName evidence="1">Uncharacterized protein</fullName>
    </submittedName>
</protein>
<dbReference type="OrthoDB" id="38238at2759"/>
<dbReference type="InParanoid" id="B7FP48"/>
<organism evidence="1 2">
    <name type="scientific">Phaeodactylum tricornutum (strain CCAP 1055/1)</name>
    <dbReference type="NCBI Taxonomy" id="556484"/>
    <lineage>
        <taxon>Eukaryota</taxon>
        <taxon>Sar</taxon>
        <taxon>Stramenopiles</taxon>
        <taxon>Ochrophyta</taxon>
        <taxon>Bacillariophyta</taxon>
        <taxon>Bacillariophyceae</taxon>
        <taxon>Bacillariophycidae</taxon>
        <taxon>Naviculales</taxon>
        <taxon>Phaeodactylaceae</taxon>
        <taxon>Phaeodactylum</taxon>
    </lineage>
</organism>
<dbReference type="GO" id="GO:0030246">
    <property type="term" value="F:carbohydrate binding"/>
    <property type="evidence" value="ECO:0007669"/>
    <property type="project" value="InterPro"/>
</dbReference>
<dbReference type="Proteomes" id="UP000000759">
    <property type="component" value="Chromosome 1"/>
</dbReference>
<dbReference type="eggNOG" id="ENOG502R8NH">
    <property type="taxonomic scope" value="Eukaryota"/>
</dbReference>
<name>B7FP48_PHATC</name>
<dbReference type="RefSeq" id="XP_002176645.1">
    <property type="nucleotide sequence ID" value="XM_002176609.1"/>
</dbReference>
<dbReference type="GeneID" id="7196027"/>
<dbReference type="KEGG" id="pti:PHATRDRAFT_42672"/>
<dbReference type="HOGENOM" id="CLU_935271_0_0_1"/>
<reference evidence="2" key="2">
    <citation type="submission" date="2008-08" db="EMBL/GenBank/DDBJ databases">
        <authorList>
            <consortium name="Diatom Consortium"/>
            <person name="Grigoriev I."/>
            <person name="Grimwood J."/>
            <person name="Kuo A."/>
            <person name="Otillar R.P."/>
            <person name="Salamov A."/>
            <person name="Detter J.C."/>
            <person name="Lindquist E."/>
            <person name="Shapiro H."/>
            <person name="Lucas S."/>
            <person name="Glavina del Rio T."/>
            <person name="Pitluck S."/>
            <person name="Rokhsar D."/>
            <person name="Bowler C."/>
        </authorList>
    </citation>
    <scope>GENOME REANNOTATION</scope>
    <source>
        <strain evidence="2">CCAP 1055/1</strain>
    </source>
</reference>
<keyword evidence="2" id="KW-1185">Reference proteome</keyword>
<gene>
    <name evidence="1" type="ORF">PHATRDRAFT_42672</name>
</gene>
<sequence length="298" mass="32729">MIGSIKRKVTEIVYRGGIGERMERYHVLFDTGIWRIPHNSNWPESGVGLASEFGVGDDGDFCNYRCGWSGEEGVTNGVLGYREAKLGESFLKIGVGELIKGSCPTCDSTEDYKFNSPYQFAKLPIWHMAQNGPNAITLTHEATLNNHGYRLQKEIELDGKILTATSTLTNLGSDSFSTAWYAHNLFTCDNVAVGPGYSLDLDISGNQDGLYDEPGTWSWSTPLEKFATVQPNPESIHIEMRKALPPGVRIKTEFFNDGETQGSFNLFACKTSLSSKLSQVGQSSLSIWGADIPSLSTC</sequence>
<accession>B7FP48</accession>
<proteinExistence type="predicted"/>
<dbReference type="AlphaFoldDB" id="B7FP48"/>
<reference evidence="1 2" key="1">
    <citation type="journal article" date="2008" name="Nature">
        <title>The Phaeodactylum genome reveals the evolutionary history of diatom genomes.</title>
        <authorList>
            <person name="Bowler C."/>
            <person name="Allen A.E."/>
            <person name="Badger J.H."/>
            <person name="Grimwood J."/>
            <person name="Jabbari K."/>
            <person name="Kuo A."/>
            <person name="Maheswari U."/>
            <person name="Martens C."/>
            <person name="Maumus F."/>
            <person name="Otillar R.P."/>
            <person name="Rayko E."/>
            <person name="Salamov A."/>
            <person name="Vandepoele K."/>
            <person name="Beszteri B."/>
            <person name="Gruber A."/>
            <person name="Heijde M."/>
            <person name="Katinka M."/>
            <person name="Mock T."/>
            <person name="Valentin K."/>
            <person name="Verret F."/>
            <person name="Berges J.A."/>
            <person name="Brownlee C."/>
            <person name="Cadoret J.P."/>
            <person name="Chiovitti A."/>
            <person name="Choi C.J."/>
            <person name="Coesel S."/>
            <person name="De Martino A."/>
            <person name="Detter J.C."/>
            <person name="Durkin C."/>
            <person name="Falciatore A."/>
            <person name="Fournet J."/>
            <person name="Haruta M."/>
            <person name="Huysman M.J."/>
            <person name="Jenkins B.D."/>
            <person name="Jiroutova K."/>
            <person name="Jorgensen R.E."/>
            <person name="Joubert Y."/>
            <person name="Kaplan A."/>
            <person name="Kroger N."/>
            <person name="Kroth P.G."/>
            <person name="La Roche J."/>
            <person name="Lindquist E."/>
            <person name="Lommer M."/>
            <person name="Martin-Jezequel V."/>
            <person name="Lopez P.J."/>
            <person name="Lucas S."/>
            <person name="Mangogna M."/>
            <person name="McGinnis K."/>
            <person name="Medlin L.K."/>
            <person name="Montsant A."/>
            <person name="Oudot-Le Secq M.P."/>
            <person name="Napoli C."/>
            <person name="Obornik M."/>
            <person name="Parker M.S."/>
            <person name="Petit J.L."/>
            <person name="Porcel B.M."/>
            <person name="Poulsen N."/>
            <person name="Robison M."/>
            <person name="Rychlewski L."/>
            <person name="Rynearson T.A."/>
            <person name="Schmutz J."/>
            <person name="Shapiro H."/>
            <person name="Siaut M."/>
            <person name="Stanley M."/>
            <person name="Sussman M.R."/>
            <person name="Taylor A.R."/>
            <person name="Vardi A."/>
            <person name="von Dassow P."/>
            <person name="Vyverman W."/>
            <person name="Willis A."/>
            <person name="Wyrwicz L.S."/>
            <person name="Rokhsar D.S."/>
            <person name="Weissenbach J."/>
            <person name="Armbrust E.V."/>
            <person name="Green B.R."/>
            <person name="Van de Peer Y."/>
            <person name="Grigoriev I.V."/>
        </authorList>
    </citation>
    <scope>NUCLEOTIDE SEQUENCE [LARGE SCALE GENOMIC DNA]</scope>
    <source>
        <strain evidence="1 2">CCAP 1055/1</strain>
    </source>
</reference>
<dbReference type="EMBL" id="CM000605">
    <property type="protein sequence ID" value="EEC51108.1"/>
    <property type="molecule type" value="Genomic_DNA"/>
</dbReference>
<dbReference type="PaxDb" id="2850-Phatr42672"/>
<dbReference type="Gene3D" id="2.70.98.10">
    <property type="match status" value="1"/>
</dbReference>